<dbReference type="InterPro" id="IPR038770">
    <property type="entry name" value="Na+/solute_symporter_sf"/>
</dbReference>
<dbReference type="EMBL" id="AP012051">
    <property type="protein sequence ID" value="BAL81516.1"/>
    <property type="molecule type" value="Genomic_DNA"/>
</dbReference>
<dbReference type="Proteomes" id="UP000004793">
    <property type="component" value="Chromosome"/>
</dbReference>
<evidence type="ECO:0000256" key="1">
    <source>
        <dbReference type="SAM" id="Phobius"/>
    </source>
</evidence>
<dbReference type="KEGG" id="cex:CSE_13900"/>
<name>A0A7U6JF81_CALEA</name>
<gene>
    <name evidence="2" type="ordered locus">CSE_13900</name>
</gene>
<dbReference type="AlphaFoldDB" id="A0A7U6JF81"/>
<keyword evidence="3" id="KW-1185">Reference proteome</keyword>
<keyword evidence="1" id="KW-1133">Transmembrane helix</keyword>
<feature type="transmembrane region" description="Helical" evidence="1">
    <location>
        <begin position="23"/>
        <end position="51"/>
    </location>
</feature>
<accession>A0A7U6JF81</accession>
<evidence type="ECO:0000313" key="2">
    <source>
        <dbReference type="EMBL" id="BAL81516.1"/>
    </source>
</evidence>
<sequence length="101" mass="11452">MPFTFLNNMAVVFTSTGKNNGTAIAIATMAFSPMVAIPAATMPIFQIIFLVSYLKAKDWVKEYFNRKGTSYIERGKPVKDLNYVTKQTYKPEPVENDIYDK</sequence>
<evidence type="ECO:0000313" key="3">
    <source>
        <dbReference type="Proteomes" id="UP000004793"/>
    </source>
</evidence>
<reference evidence="2 3" key="1">
    <citation type="submission" date="2011-01" db="EMBL/GenBank/DDBJ databases">
        <title>Whole genome sequence of Caldisericum exile AZM16c01.</title>
        <authorList>
            <person name="Narita-Yamada S."/>
            <person name="Kawakoshi A."/>
            <person name="Nakamura S."/>
            <person name="Sasagawa M."/>
            <person name="Fukada J."/>
            <person name="Sekine M."/>
            <person name="Kato Y."/>
            <person name="Fukai R."/>
            <person name="Sasaki K."/>
            <person name="Hanamaki A."/>
            <person name="Narita H."/>
            <person name="Konno Y."/>
            <person name="Mori K."/>
            <person name="Yamazaki S."/>
            <person name="Suzuki K."/>
            <person name="Fujita N."/>
        </authorList>
    </citation>
    <scope>NUCLEOTIDE SEQUENCE [LARGE SCALE GENOMIC DNA]</scope>
    <source>
        <strain evidence="3">DSM 21853 / NBRC 104410 / AZM16c01</strain>
    </source>
</reference>
<keyword evidence="1" id="KW-0472">Membrane</keyword>
<protein>
    <submittedName>
        <fullName evidence="2">Uncharacterized protein</fullName>
    </submittedName>
</protein>
<dbReference type="Gene3D" id="1.20.1530.20">
    <property type="match status" value="1"/>
</dbReference>
<organism evidence="2 3">
    <name type="scientific">Caldisericum exile (strain DSM 21853 / NBRC 104410 / AZM16c01)</name>
    <dbReference type="NCBI Taxonomy" id="511051"/>
    <lineage>
        <taxon>Bacteria</taxon>
        <taxon>Pseudomonadati</taxon>
        <taxon>Caldisericota/Cryosericota group</taxon>
        <taxon>Caldisericota</taxon>
        <taxon>Caldisericia</taxon>
        <taxon>Caldisericales</taxon>
        <taxon>Caldisericaceae</taxon>
        <taxon>Caldisericum</taxon>
    </lineage>
</organism>
<keyword evidence="1" id="KW-0812">Transmembrane</keyword>
<proteinExistence type="predicted"/>
<dbReference type="OrthoDB" id="1551454at2"/>
<dbReference type="RefSeq" id="WP_014453911.1">
    <property type="nucleotide sequence ID" value="NC_017096.1"/>
</dbReference>